<accession>A0A5C1H7R1</accession>
<name>A0A5C1H7R1_9APIC</name>
<sequence length="70" mass="8242">MIAFYKNKKNSKSKIIKLFKVKFLSNINTIGLYDSKKKFLYYKPKYISSSLKLGHKISKNLIKVLLKDLK</sequence>
<protein>
    <submittedName>
        <fullName evidence="1">Uncharacterized protein</fullName>
    </submittedName>
</protein>
<dbReference type="AlphaFoldDB" id="A0A5C1H7R1"/>
<evidence type="ECO:0000313" key="1">
    <source>
        <dbReference type="EMBL" id="QEM01647.1"/>
    </source>
</evidence>
<organism evidence="1">
    <name type="scientific">Nephromyces sp. ex Molgula occidentalis</name>
    <dbReference type="NCBI Taxonomy" id="2544991"/>
    <lineage>
        <taxon>Eukaryota</taxon>
        <taxon>Sar</taxon>
        <taxon>Alveolata</taxon>
        <taxon>Apicomplexa</taxon>
        <taxon>Aconoidasida</taxon>
        <taxon>Nephromycida</taxon>
        <taxon>Nephromyces</taxon>
    </lineage>
</organism>
<gene>
    <name evidence="1" type="primary">orf68</name>
</gene>
<reference evidence="1" key="1">
    <citation type="journal article" date="2019" name="Genome Biol. Evol.">
        <title>Nephromyces represents a diverse and novel lineage of the Apicomplexa that has retained apicoplasts.</title>
        <authorList>
            <person name="Munoz-Gomez S.A."/>
            <person name="Durnin K."/>
            <person name="Eme L."/>
            <person name="Paight C."/>
            <person name="Lane C.E."/>
            <person name="Saffo M.B."/>
            <person name="Slamovits C.H."/>
        </authorList>
    </citation>
    <scope>NUCLEOTIDE SEQUENCE</scope>
    <source>
        <strain evidence="1">449</strain>
    </source>
</reference>
<proteinExistence type="predicted"/>
<dbReference type="EMBL" id="MK573202">
    <property type="protein sequence ID" value="QEM01647.1"/>
    <property type="molecule type" value="Genomic_DNA"/>
</dbReference>